<gene>
    <name evidence="1" type="ORF">PSON_ATCC_30995.1.T1910032</name>
</gene>
<protein>
    <submittedName>
        <fullName evidence="1">Uncharacterized protein</fullName>
    </submittedName>
</protein>
<sequence length="101" mass="11930">MTKLSKTIRLPSKQIHNILMRITIEIYNIDILQQGIVYDDLKKYGLTIQDYRSAIQYQPNDPLYNAELGFTYYTLKELPESREQLKKALDILQNLTPIKRI</sequence>
<dbReference type="EMBL" id="CAJJDN010000191">
    <property type="protein sequence ID" value="CAD8128569.1"/>
    <property type="molecule type" value="Genomic_DNA"/>
</dbReference>
<evidence type="ECO:0000313" key="1">
    <source>
        <dbReference type="EMBL" id="CAD8128569.1"/>
    </source>
</evidence>
<proteinExistence type="predicted"/>
<dbReference type="InterPro" id="IPR019734">
    <property type="entry name" value="TPR_rpt"/>
</dbReference>
<organism evidence="1 2">
    <name type="scientific">Paramecium sonneborni</name>
    <dbReference type="NCBI Taxonomy" id="65129"/>
    <lineage>
        <taxon>Eukaryota</taxon>
        <taxon>Sar</taxon>
        <taxon>Alveolata</taxon>
        <taxon>Ciliophora</taxon>
        <taxon>Intramacronucleata</taxon>
        <taxon>Oligohymenophorea</taxon>
        <taxon>Peniculida</taxon>
        <taxon>Parameciidae</taxon>
        <taxon>Paramecium</taxon>
    </lineage>
</organism>
<accession>A0A8S1RNM7</accession>
<name>A0A8S1RNM7_9CILI</name>
<evidence type="ECO:0000313" key="2">
    <source>
        <dbReference type="Proteomes" id="UP000692954"/>
    </source>
</evidence>
<dbReference type="AlphaFoldDB" id="A0A8S1RNM7"/>
<reference evidence="1" key="1">
    <citation type="submission" date="2021-01" db="EMBL/GenBank/DDBJ databases">
        <authorList>
            <consortium name="Genoscope - CEA"/>
            <person name="William W."/>
        </authorList>
    </citation>
    <scope>NUCLEOTIDE SEQUENCE</scope>
</reference>
<dbReference type="SMART" id="SM00028">
    <property type="entry name" value="TPR"/>
    <property type="match status" value="2"/>
</dbReference>
<keyword evidence="2" id="KW-1185">Reference proteome</keyword>
<comment type="caution">
    <text evidence="1">The sequence shown here is derived from an EMBL/GenBank/DDBJ whole genome shotgun (WGS) entry which is preliminary data.</text>
</comment>
<dbReference type="Proteomes" id="UP000692954">
    <property type="component" value="Unassembled WGS sequence"/>
</dbReference>